<reference evidence="1 2" key="1">
    <citation type="journal article" date="2020" name="Genomics">
        <title>Complete, high-quality genomes from long-read metagenomic sequencing of two wolf lichen thalli reveals enigmatic genome architecture.</title>
        <authorList>
            <person name="McKenzie S.K."/>
            <person name="Walston R.F."/>
            <person name="Allen J.L."/>
        </authorList>
    </citation>
    <scope>NUCLEOTIDE SEQUENCE [LARGE SCALE GENOMIC DNA]</scope>
    <source>
        <strain evidence="1">WasteWater2</strain>
    </source>
</reference>
<dbReference type="AlphaFoldDB" id="A0A8H6FVD8"/>
<dbReference type="EMBL" id="JACCJC010000024">
    <property type="protein sequence ID" value="KAF6235499.1"/>
    <property type="molecule type" value="Genomic_DNA"/>
</dbReference>
<evidence type="ECO:0000313" key="1">
    <source>
        <dbReference type="EMBL" id="KAF6235499.1"/>
    </source>
</evidence>
<dbReference type="Proteomes" id="UP000578531">
    <property type="component" value="Unassembled WGS sequence"/>
</dbReference>
<evidence type="ECO:0000313" key="2">
    <source>
        <dbReference type="Proteomes" id="UP000578531"/>
    </source>
</evidence>
<organism evidence="1 2">
    <name type="scientific">Letharia columbiana</name>
    <dbReference type="NCBI Taxonomy" id="112416"/>
    <lineage>
        <taxon>Eukaryota</taxon>
        <taxon>Fungi</taxon>
        <taxon>Dikarya</taxon>
        <taxon>Ascomycota</taxon>
        <taxon>Pezizomycotina</taxon>
        <taxon>Lecanoromycetes</taxon>
        <taxon>OSLEUM clade</taxon>
        <taxon>Lecanoromycetidae</taxon>
        <taxon>Lecanorales</taxon>
        <taxon>Lecanorineae</taxon>
        <taxon>Parmeliaceae</taxon>
        <taxon>Letharia</taxon>
    </lineage>
</organism>
<comment type="caution">
    <text evidence="1">The sequence shown here is derived from an EMBL/GenBank/DDBJ whole genome shotgun (WGS) entry which is preliminary data.</text>
</comment>
<proteinExistence type="predicted"/>
<accession>A0A8H6FVD8</accession>
<gene>
    <name evidence="1" type="ORF">HO173_006182</name>
</gene>
<keyword evidence="2" id="KW-1185">Reference proteome</keyword>
<protein>
    <submittedName>
        <fullName evidence="1">Uncharacterized protein</fullName>
    </submittedName>
</protein>
<dbReference type="RefSeq" id="XP_037164867.1">
    <property type="nucleotide sequence ID" value="XM_037308093.1"/>
</dbReference>
<name>A0A8H6FVD8_9LECA</name>
<sequence>MVSKSQHNGVSFLAYRNGQTVLPLVHYTRLTHPVGDQPALLGFQGIPVDRVAKVNTPAAFHDREREPTPSVIEAAEALAWEANRLHLSQSAYRVDDGTVPDAYFRTLIAARRTFQTREHYERTKGCLEQLPGERPEANSPKHAGADSYYEAIDLVCREVGASPLIKVTIGESYIEDILYGESFKQPPLNDELSQSNEGAICTAKEKQPETAVEGIAQTCPAENIL</sequence>
<dbReference type="GeneID" id="59287843"/>